<evidence type="ECO:0000256" key="1">
    <source>
        <dbReference type="SAM" id="MobiDB-lite"/>
    </source>
</evidence>
<keyword evidence="3" id="KW-1185">Reference proteome</keyword>
<proteinExistence type="predicted"/>
<sequence>MILFHLRIMDSYLPNVGAYMETNFSSFDTFEEARMGAMMQIIECGMTGFKTLESVLDISDLTDSDFECLDTLAAILEKVSRGVAEMFTIGRFFEVIMTIDGAQYDDPESFNQALKGKALAKMDREQGPNGNKMRPPIPGQNGNDMRPPRPGQNGNDMRPPRPGQNGNDIRPPRPGQNNNDKRRWPSDVDTRQGAQWSFLNPSPRLHRINSIHARKLADTMKDIRSSRLRT</sequence>
<evidence type="ECO:0000313" key="3">
    <source>
        <dbReference type="Proteomes" id="UP000683360"/>
    </source>
</evidence>
<feature type="compositionally biased region" description="Basic and acidic residues" evidence="1">
    <location>
        <begin position="179"/>
        <end position="190"/>
    </location>
</feature>
<gene>
    <name evidence="2" type="ORF">MEDL_32108</name>
</gene>
<feature type="region of interest" description="Disordered" evidence="1">
    <location>
        <begin position="121"/>
        <end position="201"/>
    </location>
</feature>
<evidence type="ECO:0000313" key="2">
    <source>
        <dbReference type="EMBL" id="CAG2218407.1"/>
    </source>
</evidence>
<protein>
    <submittedName>
        <fullName evidence="2">Uncharacterized protein</fullName>
    </submittedName>
</protein>
<name>A0A8S3SND1_MYTED</name>
<accession>A0A8S3SND1</accession>
<reference evidence="2" key="1">
    <citation type="submission" date="2021-03" db="EMBL/GenBank/DDBJ databases">
        <authorList>
            <person name="Bekaert M."/>
        </authorList>
    </citation>
    <scope>NUCLEOTIDE SEQUENCE</scope>
</reference>
<dbReference type="EMBL" id="CAJPWZ010001599">
    <property type="protein sequence ID" value="CAG2218407.1"/>
    <property type="molecule type" value="Genomic_DNA"/>
</dbReference>
<dbReference type="Proteomes" id="UP000683360">
    <property type="component" value="Unassembled WGS sequence"/>
</dbReference>
<organism evidence="2 3">
    <name type="scientific">Mytilus edulis</name>
    <name type="common">Blue mussel</name>
    <dbReference type="NCBI Taxonomy" id="6550"/>
    <lineage>
        <taxon>Eukaryota</taxon>
        <taxon>Metazoa</taxon>
        <taxon>Spiralia</taxon>
        <taxon>Lophotrochozoa</taxon>
        <taxon>Mollusca</taxon>
        <taxon>Bivalvia</taxon>
        <taxon>Autobranchia</taxon>
        <taxon>Pteriomorphia</taxon>
        <taxon>Mytilida</taxon>
        <taxon>Mytiloidea</taxon>
        <taxon>Mytilidae</taxon>
        <taxon>Mytilinae</taxon>
        <taxon>Mytilus</taxon>
    </lineage>
</organism>
<dbReference type="AlphaFoldDB" id="A0A8S3SND1"/>
<dbReference type="OrthoDB" id="6118849at2759"/>
<comment type="caution">
    <text evidence="2">The sequence shown here is derived from an EMBL/GenBank/DDBJ whole genome shotgun (WGS) entry which is preliminary data.</text>
</comment>